<dbReference type="EMBL" id="DF973603">
    <property type="protein sequence ID" value="GAU35773.1"/>
    <property type="molecule type" value="Genomic_DNA"/>
</dbReference>
<protein>
    <submittedName>
        <fullName evidence="3">Uncharacterized protein</fullName>
    </submittedName>
</protein>
<proteinExistence type="predicted"/>
<dbReference type="PANTHER" id="PTHR36020">
    <property type="entry name" value="TRANSMEMBRANE PROTEIN"/>
    <property type="match status" value="1"/>
</dbReference>
<dbReference type="OrthoDB" id="1908857at2759"/>
<feature type="region of interest" description="Disordered" evidence="1">
    <location>
        <begin position="169"/>
        <end position="188"/>
    </location>
</feature>
<keyword evidence="2" id="KW-0472">Membrane</keyword>
<keyword evidence="2" id="KW-0812">Transmembrane</keyword>
<evidence type="ECO:0000256" key="2">
    <source>
        <dbReference type="SAM" id="Phobius"/>
    </source>
</evidence>
<reference evidence="4" key="1">
    <citation type="journal article" date="2017" name="Front. Plant Sci.">
        <title>Climate Clever Clovers: New Paradigm to Reduce the Environmental Footprint of Ruminants by Breeding Low Methanogenic Forages Utilizing Haplotype Variation.</title>
        <authorList>
            <person name="Kaur P."/>
            <person name="Appels R."/>
            <person name="Bayer P.E."/>
            <person name="Keeble-Gagnere G."/>
            <person name="Wang J."/>
            <person name="Hirakawa H."/>
            <person name="Shirasawa K."/>
            <person name="Vercoe P."/>
            <person name="Stefanova K."/>
            <person name="Durmic Z."/>
            <person name="Nichols P."/>
            <person name="Revell C."/>
            <person name="Isobe S.N."/>
            <person name="Edwards D."/>
            <person name="Erskine W."/>
        </authorList>
    </citation>
    <scope>NUCLEOTIDE SEQUENCE [LARGE SCALE GENOMIC DNA]</scope>
    <source>
        <strain evidence="4">cv. Daliak</strain>
    </source>
</reference>
<evidence type="ECO:0000256" key="1">
    <source>
        <dbReference type="SAM" id="MobiDB-lite"/>
    </source>
</evidence>
<dbReference type="Proteomes" id="UP000242715">
    <property type="component" value="Unassembled WGS sequence"/>
</dbReference>
<dbReference type="AlphaFoldDB" id="A0A2Z6N138"/>
<gene>
    <name evidence="3" type="ORF">TSUD_61330</name>
</gene>
<accession>A0A2Z6N138</accession>
<feature type="transmembrane region" description="Helical" evidence="2">
    <location>
        <begin position="537"/>
        <end position="556"/>
    </location>
</feature>
<name>A0A2Z6N138_TRISU</name>
<feature type="compositionally biased region" description="Low complexity" evidence="1">
    <location>
        <begin position="169"/>
        <end position="184"/>
    </location>
</feature>
<evidence type="ECO:0000313" key="4">
    <source>
        <dbReference type="Proteomes" id="UP000242715"/>
    </source>
</evidence>
<evidence type="ECO:0000313" key="3">
    <source>
        <dbReference type="EMBL" id="GAU35773.1"/>
    </source>
</evidence>
<keyword evidence="2" id="KW-1133">Transmembrane helix</keyword>
<keyword evidence="4" id="KW-1185">Reference proteome</keyword>
<dbReference type="PANTHER" id="PTHR36020:SF1">
    <property type="entry name" value="TRANSMEMBRANE PROTEIN"/>
    <property type="match status" value="1"/>
</dbReference>
<organism evidence="3 4">
    <name type="scientific">Trifolium subterraneum</name>
    <name type="common">Subterranean clover</name>
    <dbReference type="NCBI Taxonomy" id="3900"/>
    <lineage>
        <taxon>Eukaryota</taxon>
        <taxon>Viridiplantae</taxon>
        <taxon>Streptophyta</taxon>
        <taxon>Embryophyta</taxon>
        <taxon>Tracheophyta</taxon>
        <taxon>Spermatophyta</taxon>
        <taxon>Magnoliopsida</taxon>
        <taxon>eudicotyledons</taxon>
        <taxon>Gunneridae</taxon>
        <taxon>Pentapetalae</taxon>
        <taxon>rosids</taxon>
        <taxon>fabids</taxon>
        <taxon>Fabales</taxon>
        <taxon>Fabaceae</taxon>
        <taxon>Papilionoideae</taxon>
        <taxon>50 kb inversion clade</taxon>
        <taxon>NPAAA clade</taxon>
        <taxon>Hologalegina</taxon>
        <taxon>IRL clade</taxon>
        <taxon>Trifolieae</taxon>
        <taxon>Trifolium</taxon>
    </lineage>
</organism>
<feature type="transmembrane region" description="Helical" evidence="2">
    <location>
        <begin position="444"/>
        <end position="464"/>
    </location>
</feature>
<sequence>MAIKFPWNLQNRWPFSTTKFDELKSSKQLVNKLNIPDHTKQFVFASRDPNTQSIIYFLSSLDLSERSSFDANSLINEIKPDAVIVQAGSLFHLDEQDENEVPTSAFGVIKRCFVDKIGRDKYESVAADFVLKQIFGTGFNGPLLAAKKAAENVGSSFIVVRFPFGNSYESNNENDSKNNNNDNSGGFDAENRFNSIVNSLFPQQHGTASLASTGLKRFSLNKDVRMVLADALSGYVNPFLIGDRKNDSVSDGGLVEIQPTGSYNTPAFAEHIYPWLEELNDIFSEWHSNAMFSDLPSTGNALAHAQKMLLDVNRGEVLDTKSVSEVYTFRIAIEGIRTVLNNEGMQPVGEEGISKPNKIEFSELPDDDKSEVLFAQTIRSQTDKFKTIVAVIDASALAGIRKHWDTPLPSEAKEIVGELIMDSEGKGVSLNHGDMNRLLSDRPVVAVGAGATAVFGVTSLTKVVTFKIPASLKIVLSQMHKLLSVAVGPSKVVAPGFATSRVVTRSVIASAENTSFSAMTTSLYEIMRKRKMQRVGFLHWTTFAASVGTCTGLFLYGDGIEQ</sequence>